<name>A0A8E0IG38_LACPA</name>
<organism evidence="2 3">
    <name type="scientific">Lacticaseibacillus paracasei subsp. paracasei CNCM I-4270</name>
    <dbReference type="NCBI Taxonomy" id="1256202"/>
    <lineage>
        <taxon>Bacteria</taxon>
        <taxon>Bacillati</taxon>
        <taxon>Bacillota</taxon>
        <taxon>Bacilli</taxon>
        <taxon>Lactobacillales</taxon>
        <taxon>Lactobacillaceae</taxon>
        <taxon>Lacticaseibacillus</taxon>
    </lineage>
</organism>
<proteinExistence type="predicted"/>
<gene>
    <name evidence="2" type="ORF">Lpp77_13545</name>
</gene>
<dbReference type="AlphaFoldDB" id="A0A8E0IG38"/>
<dbReference type="Proteomes" id="UP000014249">
    <property type="component" value="Unassembled WGS sequence"/>
</dbReference>
<feature type="transmembrane region" description="Helical" evidence="1">
    <location>
        <begin position="20"/>
        <end position="38"/>
    </location>
</feature>
<protein>
    <submittedName>
        <fullName evidence="2">Uncharacterized protein</fullName>
    </submittedName>
</protein>
<evidence type="ECO:0000256" key="1">
    <source>
        <dbReference type="SAM" id="Phobius"/>
    </source>
</evidence>
<accession>A0A8E0IG38</accession>
<feature type="non-terminal residue" evidence="2">
    <location>
        <position position="53"/>
    </location>
</feature>
<dbReference type="EMBL" id="ANJX01000377">
    <property type="protein sequence ID" value="EPC50805.1"/>
    <property type="molecule type" value="Genomic_DNA"/>
</dbReference>
<keyword evidence="1" id="KW-0812">Transmembrane</keyword>
<evidence type="ECO:0000313" key="2">
    <source>
        <dbReference type="EMBL" id="EPC50805.1"/>
    </source>
</evidence>
<keyword evidence="1" id="KW-1133">Transmembrane helix</keyword>
<evidence type="ECO:0000313" key="3">
    <source>
        <dbReference type="Proteomes" id="UP000014249"/>
    </source>
</evidence>
<keyword evidence="1" id="KW-0472">Membrane</keyword>
<comment type="caution">
    <text evidence="2">The sequence shown here is derived from an EMBL/GenBank/DDBJ whole genome shotgun (WGS) entry which is preliminary data.</text>
</comment>
<sequence length="53" mass="6072">MDKVVNNSPVSQFTVNMMGIEMLLCFALPIILLIWVILRYSKPKKGAIKVFFI</sequence>
<reference evidence="2 3" key="1">
    <citation type="journal article" date="2013" name="PLoS ONE">
        <title>Lactobacillus paracasei comparative genomics: towards species pan-genome definition and exploitation of diversity.</title>
        <authorList>
            <person name="Smokvina T."/>
            <person name="Wels M."/>
            <person name="Polka J."/>
            <person name="Chervaux C."/>
            <person name="Brisse S."/>
            <person name="Boekhorst J."/>
            <person name="van Hylckama Vlieg J.E."/>
            <person name="Siezen R.J."/>
        </authorList>
    </citation>
    <scope>NUCLEOTIDE SEQUENCE [LARGE SCALE GENOMIC DNA]</scope>
    <source>
        <strain evidence="2 3">CNCM I-4270</strain>
    </source>
</reference>